<dbReference type="AlphaFoldDB" id="A0AAD3DDV8"/>
<keyword evidence="6" id="KW-0460">Magnesium</keyword>
<evidence type="ECO:0000256" key="2">
    <source>
        <dbReference type="ARBA" id="ARBA00009638"/>
    </source>
</evidence>
<organism evidence="12 13">
    <name type="scientific">Chaetoceros tenuissimus</name>
    <dbReference type="NCBI Taxonomy" id="426638"/>
    <lineage>
        <taxon>Eukaryota</taxon>
        <taxon>Sar</taxon>
        <taxon>Stramenopiles</taxon>
        <taxon>Ochrophyta</taxon>
        <taxon>Bacillariophyta</taxon>
        <taxon>Coscinodiscophyceae</taxon>
        <taxon>Chaetocerotophycidae</taxon>
        <taxon>Chaetocerotales</taxon>
        <taxon>Chaetocerotaceae</taxon>
        <taxon>Chaetoceros</taxon>
    </lineage>
</organism>
<sequence>MGLDLNYQSNKDVQMLTSDENRCDALHIRQSTQLYDTKKLSRPERKALERKKKQQKKNGNEKNGKKKVQPKTLKLHSNNISELTKDSSADDVIKAIKRSQNRHDVHDLRVIAKFLMDEVDESFGFGFRGSLLARLAVAALHMSNDGAATCEIAARAIEIRKTEYKSSMLPMESSAIIRGLLRIHNVTDAFRVLDEELSLPEDDADIETPENQELIKHRVYSISSIASRHFFENEPVLAVKACKMLTELGPIVHTCGLTAEELNMPWARIIQGAAQCESARRDGSLEIDESSPDVKLPCNLVFSVLNAMTSFPSNNDDETYEALSNALVRRTLFNTGAVSMEGCPEADRGEAVFIGRSNVGKSSLVNMVTNRKSLAYTSKRPGKTQQFNYFAVNDKPGKEKEVKYGDYVPGDKDPDSFYMVDVPGFGFAKVPEKQRQAWSDFLAEYIKNRSTLRVIFHLIDGRHGPIDEDNNIMKQIGETKPDNVQYVIVLTKADKNVKGPNVTNMGKVSKDVLDKVIDTARKNNVGTAPIILTSSETKLGRDEMWKYMRHAAEA</sequence>
<dbReference type="SUPFAM" id="SSF52540">
    <property type="entry name" value="P-loop containing nucleoside triphosphate hydrolases"/>
    <property type="match status" value="1"/>
</dbReference>
<dbReference type="InterPro" id="IPR019987">
    <property type="entry name" value="GTP-bd_ribosome_bio_YsxC"/>
</dbReference>
<dbReference type="CDD" id="cd01876">
    <property type="entry name" value="YihA_EngB"/>
    <property type="match status" value="1"/>
</dbReference>
<protein>
    <submittedName>
        <fullName evidence="12">GTP-binding protein</fullName>
    </submittedName>
</protein>
<dbReference type="InterPro" id="IPR006073">
    <property type="entry name" value="GTP-bd"/>
</dbReference>
<dbReference type="GO" id="GO:0046872">
    <property type="term" value="F:metal ion binding"/>
    <property type="evidence" value="ECO:0007669"/>
    <property type="project" value="UniProtKB-KW"/>
</dbReference>
<name>A0AAD3DDV8_9STRA</name>
<comment type="caution">
    <text evidence="12">The sequence shown here is derived from an EMBL/GenBank/DDBJ whole genome shotgun (WGS) entry which is preliminary data.</text>
</comment>
<keyword evidence="4" id="KW-0479">Metal-binding</keyword>
<dbReference type="InterPro" id="IPR030393">
    <property type="entry name" value="G_ENGB_dom"/>
</dbReference>
<evidence type="ECO:0000256" key="7">
    <source>
        <dbReference type="ARBA" id="ARBA00023134"/>
    </source>
</evidence>
<feature type="compositionally biased region" description="Basic and acidic residues" evidence="10">
    <location>
        <begin position="36"/>
        <end position="47"/>
    </location>
</feature>
<evidence type="ECO:0000313" key="12">
    <source>
        <dbReference type="EMBL" id="GFH61195.1"/>
    </source>
</evidence>
<evidence type="ECO:0000256" key="3">
    <source>
        <dbReference type="ARBA" id="ARBA00022618"/>
    </source>
</evidence>
<dbReference type="InterPro" id="IPR027417">
    <property type="entry name" value="P-loop_NTPase"/>
</dbReference>
<evidence type="ECO:0000256" key="9">
    <source>
        <dbReference type="ARBA" id="ARBA00023306"/>
    </source>
</evidence>
<keyword evidence="3" id="KW-0132">Cell division</keyword>
<dbReference type="PROSITE" id="PS51706">
    <property type="entry name" value="G_ENGB"/>
    <property type="match status" value="1"/>
</dbReference>
<feature type="domain" description="EngB-type G" evidence="11">
    <location>
        <begin position="347"/>
        <end position="554"/>
    </location>
</feature>
<dbReference type="PANTHER" id="PTHR11649">
    <property type="entry name" value="MSS1/TRME-RELATED GTP-BINDING PROTEIN"/>
    <property type="match status" value="1"/>
</dbReference>
<gene>
    <name evidence="12" type="ORF">CTEN210_17671</name>
</gene>
<evidence type="ECO:0000256" key="4">
    <source>
        <dbReference type="ARBA" id="ARBA00022723"/>
    </source>
</evidence>
<proteinExistence type="inferred from homology"/>
<evidence type="ECO:0000313" key="13">
    <source>
        <dbReference type="Proteomes" id="UP001054902"/>
    </source>
</evidence>
<accession>A0AAD3DDV8</accession>
<keyword evidence="5" id="KW-0547">Nucleotide-binding</keyword>
<evidence type="ECO:0000256" key="6">
    <source>
        <dbReference type="ARBA" id="ARBA00022842"/>
    </source>
</evidence>
<evidence type="ECO:0000256" key="1">
    <source>
        <dbReference type="ARBA" id="ARBA00001946"/>
    </source>
</evidence>
<dbReference type="PANTHER" id="PTHR11649:SF13">
    <property type="entry name" value="ENGB-TYPE G DOMAIN-CONTAINING PROTEIN"/>
    <property type="match status" value="1"/>
</dbReference>
<dbReference type="Pfam" id="PF01926">
    <property type="entry name" value="MMR_HSR1"/>
    <property type="match status" value="1"/>
</dbReference>
<dbReference type="GO" id="GO:0051301">
    <property type="term" value="P:cell division"/>
    <property type="evidence" value="ECO:0007669"/>
    <property type="project" value="UniProtKB-KW"/>
</dbReference>
<keyword evidence="8" id="KW-0717">Septation</keyword>
<comment type="similarity">
    <text evidence="2">Belongs to the TRAFAC class TrmE-Era-EngA-EngB-Septin-like GTPase superfamily. EngB GTPase family.</text>
</comment>
<dbReference type="EMBL" id="BLLK01000072">
    <property type="protein sequence ID" value="GFH61195.1"/>
    <property type="molecule type" value="Genomic_DNA"/>
</dbReference>
<keyword evidence="9" id="KW-0131">Cell cycle</keyword>
<keyword evidence="7" id="KW-0342">GTP-binding</keyword>
<evidence type="ECO:0000256" key="8">
    <source>
        <dbReference type="ARBA" id="ARBA00023210"/>
    </source>
</evidence>
<evidence type="ECO:0000259" key="11">
    <source>
        <dbReference type="PROSITE" id="PS51706"/>
    </source>
</evidence>
<evidence type="ECO:0000256" key="5">
    <source>
        <dbReference type="ARBA" id="ARBA00022741"/>
    </source>
</evidence>
<dbReference type="NCBIfam" id="TIGR03598">
    <property type="entry name" value="GTPase_YsxC"/>
    <property type="match status" value="1"/>
</dbReference>
<evidence type="ECO:0000256" key="10">
    <source>
        <dbReference type="SAM" id="MobiDB-lite"/>
    </source>
</evidence>
<feature type="region of interest" description="Disordered" evidence="10">
    <location>
        <begin position="34"/>
        <end position="72"/>
    </location>
</feature>
<dbReference type="Gene3D" id="3.40.50.300">
    <property type="entry name" value="P-loop containing nucleotide triphosphate hydrolases"/>
    <property type="match status" value="1"/>
</dbReference>
<keyword evidence="13" id="KW-1185">Reference proteome</keyword>
<reference evidence="12 13" key="1">
    <citation type="journal article" date="2021" name="Sci. Rep.">
        <title>The genome of the diatom Chaetoceros tenuissimus carries an ancient integrated fragment of an extant virus.</title>
        <authorList>
            <person name="Hongo Y."/>
            <person name="Kimura K."/>
            <person name="Takaki Y."/>
            <person name="Yoshida Y."/>
            <person name="Baba S."/>
            <person name="Kobayashi G."/>
            <person name="Nagasaki K."/>
            <person name="Hano T."/>
            <person name="Tomaru Y."/>
        </authorList>
    </citation>
    <scope>NUCLEOTIDE SEQUENCE [LARGE SCALE GENOMIC DNA]</scope>
    <source>
        <strain evidence="12 13">NIES-3715</strain>
    </source>
</reference>
<dbReference type="Proteomes" id="UP001054902">
    <property type="component" value="Unassembled WGS sequence"/>
</dbReference>
<dbReference type="HAMAP" id="MF_00321">
    <property type="entry name" value="GTPase_EngB"/>
    <property type="match status" value="1"/>
</dbReference>
<comment type="cofactor">
    <cofactor evidence="1">
        <name>Mg(2+)</name>
        <dbReference type="ChEBI" id="CHEBI:18420"/>
    </cofactor>
</comment>
<dbReference type="GO" id="GO:0005525">
    <property type="term" value="F:GTP binding"/>
    <property type="evidence" value="ECO:0007669"/>
    <property type="project" value="UniProtKB-KW"/>
</dbReference>